<evidence type="ECO:0000256" key="2">
    <source>
        <dbReference type="ARBA" id="ARBA00022576"/>
    </source>
</evidence>
<evidence type="ECO:0000256" key="3">
    <source>
        <dbReference type="ARBA" id="ARBA00022679"/>
    </source>
</evidence>
<dbReference type="PANTHER" id="PTHR42832">
    <property type="entry name" value="AMINO ACID AMINOTRANSFERASE"/>
    <property type="match status" value="1"/>
</dbReference>
<dbReference type="InterPro" id="IPR019878">
    <property type="entry name" value="DapC_beta/gammaproteobac"/>
</dbReference>
<dbReference type="EMBL" id="CP073346">
    <property type="protein sequence ID" value="UTW08768.1"/>
    <property type="molecule type" value="Genomic_DNA"/>
</dbReference>
<evidence type="ECO:0000313" key="5">
    <source>
        <dbReference type="EMBL" id="UTW08768.1"/>
    </source>
</evidence>
<keyword evidence="3 5" id="KW-0808">Transferase</keyword>
<dbReference type="InterPro" id="IPR004839">
    <property type="entry name" value="Aminotransferase_I/II_large"/>
</dbReference>
<accession>A0ABY5H9G2</accession>
<reference evidence="5" key="1">
    <citation type="submission" date="2021-04" db="EMBL/GenBank/DDBJ databases">
        <title>Oceanospirillales bacteria with DddD are important DMSP degraders in coastal seawater.</title>
        <authorList>
            <person name="Liu J."/>
        </authorList>
    </citation>
    <scope>NUCLEOTIDE SEQUENCE</scope>
    <source>
        <strain evidence="5">D13-4</strain>
    </source>
</reference>
<keyword evidence="2 5" id="KW-0032">Aminotransferase</keyword>
<evidence type="ECO:0000313" key="6">
    <source>
        <dbReference type="Proteomes" id="UP001059672"/>
    </source>
</evidence>
<feature type="domain" description="Aminotransferase class I/classII large" evidence="4">
    <location>
        <begin position="30"/>
        <end position="391"/>
    </location>
</feature>
<protein>
    <submittedName>
        <fullName evidence="5">Succinyldiaminopimelate transaminase</fullName>
        <ecNumber evidence="5">2.6.1.17</ecNumber>
    </submittedName>
</protein>
<evidence type="ECO:0000259" key="4">
    <source>
        <dbReference type="Pfam" id="PF00155"/>
    </source>
</evidence>
<dbReference type="NCBIfam" id="TIGR03538">
    <property type="entry name" value="DapC_gpp"/>
    <property type="match status" value="1"/>
</dbReference>
<dbReference type="CDD" id="cd00609">
    <property type="entry name" value="AAT_like"/>
    <property type="match status" value="1"/>
</dbReference>
<dbReference type="PANTHER" id="PTHR42832:SF3">
    <property type="entry name" value="L-GLUTAMINE--4-(METHYLSULFANYL)-2-OXOBUTANOATE AMINOTRANSFERASE"/>
    <property type="match status" value="1"/>
</dbReference>
<dbReference type="Proteomes" id="UP001059672">
    <property type="component" value="Chromosome"/>
</dbReference>
<sequence>MNDALNQLQPYPFEKLRALLAGAQPSAAKKAIALSIGEPKHRSPAFVAEALSANLDQLAVYPTTLGVPALREAIANWCSQRFNLPNDWLDPARHVLPVNGTREALFAFTQAVVQRDDQALVVSPNPFYQIYEGAALLAGAQPHYLPCLEEHGFNPDFDAVPADIWRRCQILFLCSPGNPTGALIPLDTLKKLIQLADEFDFVIAADECYSELYFDEQHPPAGLLSACAELGRSDFARCVVFHSLSKRSNLPGLRSGFVAGDAEILKAFLLYRTYHGCAMPVQTQLASVAAWNDEVHVRANRALYCEKFDAVLAILDGVLEVQRPDGGFYLWAKTPVDDETFTRELFAREQVTVVPGSYLSRSVDGCNPGANRVRMALVAPLAECVEAAERIRDFVKSL</sequence>
<dbReference type="InterPro" id="IPR015424">
    <property type="entry name" value="PyrdxlP-dep_Trfase"/>
</dbReference>
<dbReference type="InterPro" id="IPR015422">
    <property type="entry name" value="PyrdxlP-dep_Trfase_small"/>
</dbReference>
<dbReference type="Gene3D" id="3.40.640.10">
    <property type="entry name" value="Type I PLP-dependent aspartate aminotransferase-like (Major domain)"/>
    <property type="match status" value="1"/>
</dbReference>
<evidence type="ECO:0000256" key="1">
    <source>
        <dbReference type="ARBA" id="ARBA00001933"/>
    </source>
</evidence>
<dbReference type="EC" id="2.6.1.17" evidence="5"/>
<dbReference type="RefSeq" id="WP_255839432.1">
    <property type="nucleotide sequence ID" value="NZ_CP073346.1"/>
</dbReference>
<proteinExistence type="predicted"/>
<dbReference type="Pfam" id="PF00155">
    <property type="entry name" value="Aminotran_1_2"/>
    <property type="match status" value="1"/>
</dbReference>
<comment type="cofactor">
    <cofactor evidence="1">
        <name>pyridoxal 5'-phosphate</name>
        <dbReference type="ChEBI" id="CHEBI:597326"/>
    </cofactor>
</comment>
<dbReference type="GO" id="GO:0009016">
    <property type="term" value="F:succinyldiaminopimelate transaminase activity"/>
    <property type="evidence" value="ECO:0007669"/>
    <property type="project" value="UniProtKB-EC"/>
</dbReference>
<gene>
    <name evidence="5" type="primary">dapC</name>
    <name evidence="5" type="ORF">KDW96_05490</name>
</gene>
<dbReference type="InterPro" id="IPR050881">
    <property type="entry name" value="LL-DAP_aminotransferase"/>
</dbReference>
<name>A0ABY5H9G2_9PSED</name>
<organism evidence="5 6">
    <name type="scientific">Pseudomonas benzenivorans</name>
    <dbReference type="NCBI Taxonomy" id="556533"/>
    <lineage>
        <taxon>Bacteria</taxon>
        <taxon>Pseudomonadati</taxon>
        <taxon>Pseudomonadota</taxon>
        <taxon>Gammaproteobacteria</taxon>
        <taxon>Pseudomonadales</taxon>
        <taxon>Pseudomonadaceae</taxon>
        <taxon>Pseudomonas</taxon>
    </lineage>
</organism>
<dbReference type="Gene3D" id="3.90.1150.10">
    <property type="entry name" value="Aspartate Aminotransferase, domain 1"/>
    <property type="match status" value="1"/>
</dbReference>
<keyword evidence="6" id="KW-1185">Reference proteome</keyword>
<dbReference type="InterPro" id="IPR015421">
    <property type="entry name" value="PyrdxlP-dep_Trfase_major"/>
</dbReference>
<dbReference type="SUPFAM" id="SSF53383">
    <property type="entry name" value="PLP-dependent transferases"/>
    <property type="match status" value="1"/>
</dbReference>